<evidence type="ECO:0000256" key="1">
    <source>
        <dbReference type="ARBA" id="ARBA00000971"/>
    </source>
</evidence>
<name>A0A2U3AN77_9BACL</name>
<comment type="catalytic activity">
    <reaction evidence="1 5">
        <text>[protein]-peptidylproline (omega=180) = [protein]-peptidylproline (omega=0)</text>
        <dbReference type="Rhea" id="RHEA:16237"/>
        <dbReference type="Rhea" id="RHEA-COMP:10747"/>
        <dbReference type="Rhea" id="RHEA-COMP:10748"/>
        <dbReference type="ChEBI" id="CHEBI:83833"/>
        <dbReference type="ChEBI" id="CHEBI:83834"/>
        <dbReference type="EC" id="5.2.1.8"/>
    </reaction>
</comment>
<dbReference type="RefSeq" id="WP_109305392.1">
    <property type="nucleotide sequence ID" value="NZ_BJUF01000045.1"/>
</dbReference>
<feature type="chain" id="PRO_5039741297" description="Peptidyl-prolyl cis-trans isomerase" evidence="5">
    <location>
        <begin position="24"/>
        <end position="217"/>
    </location>
</feature>
<sequence length="217" mass="23763">MTSKWFKLILPIMAILFIVAACGKDDQATDKQKTPANDQYEKKVKENPIATITMANNKKIIIELEPKVAPNTVANFIALANSGFYDGLLFHRIIDGFMIQGGDPQGNGSGGPDYTIKGEFTNNDFDNKLAHERGVISMARSQDKDSAGSQFFIMQADSENLNNEYAAFGKVTSGMTTVDKIAKSPKNSADKPNEDQVMVSVKVDTKGFDYPAPNKIK</sequence>
<dbReference type="InterPro" id="IPR029000">
    <property type="entry name" value="Cyclophilin-like_dom_sf"/>
</dbReference>
<keyword evidence="4 5" id="KW-0413">Isomerase</keyword>
<accession>A0A2U3AN77</accession>
<dbReference type="Pfam" id="PF00160">
    <property type="entry name" value="Pro_isomerase"/>
    <property type="match status" value="1"/>
</dbReference>
<dbReference type="PROSITE" id="PS00170">
    <property type="entry name" value="CSA_PPIASE_1"/>
    <property type="match status" value="1"/>
</dbReference>
<keyword evidence="3 5" id="KW-0697">Rotamase</keyword>
<keyword evidence="8" id="KW-1185">Reference proteome</keyword>
<comment type="similarity">
    <text evidence="5">Belongs to the cyclophilin-type PPIase family.</text>
</comment>
<evidence type="ECO:0000256" key="4">
    <source>
        <dbReference type="ARBA" id="ARBA00023235"/>
    </source>
</evidence>
<dbReference type="PRINTS" id="PR00153">
    <property type="entry name" value="CSAPPISMRASE"/>
</dbReference>
<organism evidence="7 8">
    <name type="scientific">Kurthia sibirica</name>
    <dbReference type="NCBI Taxonomy" id="202750"/>
    <lineage>
        <taxon>Bacteria</taxon>
        <taxon>Bacillati</taxon>
        <taxon>Bacillota</taxon>
        <taxon>Bacilli</taxon>
        <taxon>Bacillales</taxon>
        <taxon>Caryophanaceae</taxon>
        <taxon>Kurthia</taxon>
    </lineage>
</organism>
<dbReference type="PANTHER" id="PTHR45625">
    <property type="entry name" value="PEPTIDYL-PROLYL CIS-TRANS ISOMERASE-RELATED"/>
    <property type="match status" value="1"/>
</dbReference>
<dbReference type="InterPro" id="IPR044666">
    <property type="entry name" value="Cyclophilin_A-like"/>
</dbReference>
<feature type="domain" description="PPIase cyclophilin-type" evidence="6">
    <location>
        <begin position="59"/>
        <end position="203"/>
    </location>
</feature>
<evidence type="ECO:0000256" key="3">
    <source>
        <dbReference type="ARBA" id="ARBA00023110"/>
    </source>
</evidence>
<dbReference type="SUPFAM" id="SSF50891">
    <property type="entry name" value="Cyclophilin-like"/>
    <property type="match status" value="1"/>
</dbReference>
<evidence type="ECO:0000259" key="6">
    <source>
        <dbReference type="PROSITE" id="PS50072"/>
    </source>
</evidence>
<dbReference type="PANTHER" id="PTHR45625:SF4">
    <property type="entry name" value="PEPTIDYLPROLYL ISOMERASE DOMAIN AND WD REPEAT-CONTAINING PROTEIN 1"/>
    <property type="match status" value="1"/>
</dbReference>
<evidence type="ECO:0000256" key="2">
    <source>
        <dbReference type="ARBA" id="ARBA00002388"/>
    </source>
</evidence>
<dbReference type="Proteomes" id="UP000245938">
    <property type="component" value="Unassembled WGS sequence"/>
</dbReference>
<protein>
    <recommendedName>
        <fullName evidence="5">Peptidyl-prolyl cis-trans isomerase</fullName>
        <shortName evidence="5">PPIase</shortName>
        <ecNumber evidence="5">5.2.1.8</ecNumber>
    </recommendedName>
</protein>
<dbReference type="GO" id="GO:0006457">
    <property type="term" value="P:protein folding"/>
    <property type="evidence" value="ECO:0007669"/>
    <property type="project" value="InterPro"/>
</dbReference>
<dbReference type="CDD" id="cd00317">
    <property type="entry name" value="cyclophilin"/>
    <property type="match status" value="1"/>
</dbReference>
<reference evidence="7 8" key="1">
    <citation type="submission" date="2018-05" db="EMBL/GenBank/DDBJ databases">
        <title>Kurthia sibirica genome sequence.</title>
        <authorList>
            <person name="Maclea K.S."/>
            <person name="Goen A.E."/>
        </authorList>
    </citation>
    <scope>NUCLEOTIDE SEQUENCE [LARGE SCALE GENOMIC DNA]</scope>
    <source>
        <strain evidence="7 8">ATCC 49154</strain>
    </source>
</reference>
<dbReference type="PROSITE" id="PS50072">
    <property type="entry name" value="CSA_PPIASE_2"/>
    <property type="match status" value="1"/>
</dbReference>
<evidence type="ECO:0000313" key="7">
    <source>
        <dbReference type="EMBL" id="PWI25971.1"/>
    </source>
</evidence>
<dbReference type="InterPro" id="IPR020892">
    <property type="entry name" value="Cyclophilin-type_PPIase_CS"/>
</dbReference>
<dbReference type="EC" id="5.2.1.8" evidence="5"/>
<dbReference type="InterPro" id="IPR002130">
    <property type="entry name" value="Cyclophilin-type_PPIase_dom"/>
</dbReference>
<evidence type="ECO:0000313" key="8">
    <source>
        <dbReference type="Proteomes" id="UP000245938"/>
    </source>
</evidence>
<proteinExistence type="inferred from homology"/>
<gene>
    <name evidence="7" type="ORF">DEX24_05420</name>
</gene>
<dbReference type="PROSITE" id="PS51257">
    <property type="entry name" value="PROKAR_LIPOPROTEIN"/>
    <property type="match status" value="1"/>
</dbReference>
<dbReference type="GO" id="GO:0003755">
    <property type="term" value="F:peptidyl-prolyl cis-trans isomerase activity"/>
    <property type="evidence" value="ECO:0007669"/>
    <property type="project" value="UniProtKB-UniRule"/>
</dbReference>
<dbReference type="Gene3D" id="2.40.100.10">
    <property type="entry name" value="Cyclophilin-like"/>
    <property type="match status" value="1"/>
</dbReference>
<comment type="caution">
    <text evidence="7">The sequence shown here is derived from an EMBL/GenBank/DDBJ whole genome shotgun (WGS) entry which is preliminary data.</text>
</comment>
<keyword evidence="5" id="KW-0732">Signal</keyword>
<dbReference type="OrthoDB" id="9807797at2"/>
<dbReference type="EMBL" id="QFVR01000005">
    <property type="protein sequence ID" value="PWI25971.1"/>
    <property type="molecule type" value="Genomic_DNA"/>
</dbReference>
<evidence type="ECO:0000256" key="5">
    <source>
        <dbReference type="RuleBase" id="RU363019"/>
    </source>
</evidence>
<feature type="signal peptide" evidence="5">
    <location>
        <begin position="1"/>
        <end position="23"/>
    </location>
</feature>
<comment type="function">
    <text evidence="2 5">PPIases accelerate the folding of proteins. It catalyzes the cis-trans isomerization of proline imidic peptide bonds in oligopeptides.</text>
</comment>
<dbReference type="AlphaFoldDB" id="A0A2U3AN77"/>